<reference evidence="3 4" key="1">
    <citation type="submission" date="2020-08" db="EMBL/GenBank/DDBJ databases">
        <title>Edaphobacter telluris sp. nov. and Acidobacterium dinghuensis sp. nov., two acidobacteria isolated from forest soil.</title>
        <authorList>
            <person name="Fu J."/>
            <person name="Qiu L."/>
        </authorList>
    </citation>
    <scope>NUCLEOTIDE SEQUENCE [LARGE SCALE GENOMIC DNA]</scope>
    <source>
        <strain evidence="3">4Y35</strain>
    </source>
</reference>
<evidence type="ECO:0000313" key="4">
    <source>
        <dbReference type="Proteomes" id="UP000515312"/>
    </source>
</evidence>
<dbReference type="InterPro" id="IPR047057">
    <property type="entry name" value="MerR_fam"/>
</dbReference>
<keyword evidence="1" id="KW-0238">DNA-binding</keyword>
<dbReference type="SUPFAM" id="SSF46955">
    <property type="entry name" value="Putative DNA-binding domain"/>
    <property type="match status" value="1"/>
</dbReference>
<dbReference type="PRINTS" id="PR00040">
    <property type="entry name" value="HTHMERR"/>
</dbReference>
<gene>
    <name evidence="3" type="ORF">H7849_11595</name>
</gene>
<dbReference type="EMBL" id="CP060394">
    <property type="protein sequence ID" value="QNI34470.1"/>
    <property type="molecule type" value="Genomic_DNA"/>
</dbReference>
<keyword evidence="4" id="KW-1185">Reference proteome</keyword>
<dbReference type="PANTHER" id="PTHR30204">
    <property type="entry name" value="REDOX-CYCLING DRUG-SENSING TRANSCRIPTIONAL ACTIVATOR SOXR"/>
    <property type="match status" value="1"/>
</dbReference>
<dbReference type="Proteomes" id="UP000515312">
    <property type="component" value="Chromosome"/>
</dbReference>
<proteinExistence type="predicted"/>
<dbReference type="PANTHER" id="PTHR30204:SF97">
    <property type="entry name" value="MERR FAMILY REGULATORY PROTEIN"/>
    <property type="match status" value="1"/>
</dbReference>
<evidence type="ECO:0000256" key="1">
    <source>
        <dbReference type="ARBA" id="ARBA00023125"/>
    </source>
</evidence>
<evidence type="ECO:0000313" key="3">
    <source>
        <dbReference type="EMBL" id="QNI34470.1"/>
    </source>
</evidence>
<name>A0A7G8BPK0_9BACT</name>
<sequence length="139" mass="16144">MAQLTVSEVAQQVGIRPSAIRYYERIGVLPPAQRINGQRRYDSMAVHRLAVIQWARQTGFTLDEIKQLFFGFRDGVPASRRWRQLSRRKLSELESQLKRIKTMQHLLRRMMQCCRCDTLDECGRGIFRKSSGKKSLASS</sequence>
<dbReference type="AlphaFoldDB" id="A0A7G8BPK0"/>
<dbReference type="InterPro" id="IPR009061">
    <property type="entry name" value="DNA-bd_dom_put_sf"/>
</dbReference>
<dbReference type="GO" id="GO:0003700">
    <property type="term" value="F:DNA-binding transcription factor activity"/>
    <property type="evidence" value="ECO:0007669"/>
    <property type="project" value="InterPro"/>
</dbReference>
<organism evidence="3 4">
    <name type="scientific">Alloacidobacterium dinghuense</name>
    <dbReference type="NCBI Taxonomy" id="2763107"/>
    <lineage>
        <taxon>Bacteria</taxon>
        <taxon>Pseudomonadati</taxon>
        <taxon>Acidobacteriota</taxon>
        <taxon>Terriglobia</taxon>
        <taxon>Terriglobales</taxon>
        <taxon>Acidobacteriaceae</taxon>
        <taxon>Alloacidobacterium</taxon>
    </lineage>
</organism>
<evidence type="ECO:0000259" key="2">
    <source>
        <dbReference type="PROSITE" id="PS50937"/>
    </source>
</evidence>
<dbReference type="KEGG" id="adin:H7849_11595"/>
<dbReference type="InterPro" id="IPR000551">
    <property type="entry name" value="MerR-type_HTH_dom"/>
</dbReference>
<dbReference type="PROSITE" id="PS50937">
    <property type="entry name" value="HTH_MERR_2"/>
    <property type="match status" value="1"/>
</dbReference>
<dbReference type="Pfam" id="PF13411">
    <property type="entry name" value="MerR_1"/>
    <property type="match status" value="1"/>
</dbReference>
<accession>A0A7G8BPK0</accession>
<dbReference type="GO" id="GO:0003677">
    <property type="term" value="F:DNA binding"/>
    <property type="evidence" value="ECO:0007669"/>
    <property type="project" value="UniProtKB-KW"/>
</dbReference>
<protein>
    <submittedName>
        <fullName evidence="3">MerR family transcriptional regulator</fullName>
    </submittedName>
</protein>
<dbReference type="Gene3D" id="1.10.1660.10">
    <property type="match status" value="1"/>
</dbReference>
<dbReference type="SMART" id="SM00422">
    <property type="entry name" value="HTH_MERR"/>
    <property type="match status" value="1"/>
</dbReference>
<feature type="domain" description="HTH merR-type" evidence="2">
    <location>
        <begin position="1"/>
        <end position="71"/>
    </location>
</feature>